<dbReference type="EMBL" id="CP003137">
    <property type="protein sequence ID" value="AEV95426.1"/>
    <property type="molecule type" value="Genomic_DNA"/>
</dbReference>
<protein>
    <recommendedName>
        <fullName evidence="4">Stage II sporulation protein M</fullName>
    </recommendedName>
</protein>
<dbReference type="KEGG" id="pce:PECL_1164"/>
<evidence type="ECO:0008006" key="4">
    <source>
        <dbReference type="Google" id="ProtNLM"/>
    </source>
</evidence>
<proteinExistence type="predicted"/>
<dbReference type="RefSeq" id="WP_014215622.1">
    <property type="nucleotide sequence ID" value="NC_016605.1"/>
</dbReference>
<feature type="transmembrane region" description="Helical" evidence="1">
    <location>
        <begin position="20"/>
        <end position="39"/>
    </location>
</feature>
<reference evidence="2 3" key="1">
    <citation type="journal article" date="2012" name="J. Bacteriol.">
        <title>Complete Genome Sequence of the Beer Spoilage Organism Pediococcus claussenii ATCC BAA-344T.</title>
        <authorList>
            <person name="Pittet V."/>
            <person name="Abegunde T."/>
            <person name="Marfleet T."/>
            <person name="Haakensen M."/>
            <person name="Morrow K."/>
            <person name="Jayaprakash T."/>
            <person name="Schroeder K."/>
            <person name="Trost B."/>
            <person name="Byrns S."/>
            <person name="Bergsveinson J."/>
            <person name="Kusalik A."/>
            <person name="Ziola B."/>
        </authorList>
    </citation>
    <scope>NUCLEOTIDE SEQUENCE [LARGE SCALE GENOMIC DNA]</scope>
    <source>
        <strain evidence="2 3">ATCC BAA-344</strain>
    </source>
</reference>
<dbReference type="AlphaFoldDB" id="G8PDU1"/>
<dbReference type="InterPro" id="IPR002798">
    <property type="entry name" value="SpoIIM-like"/>
</dbReference>
<dbReference type="Pfam" id="PF01944">
    <property type="entry name" value="SpoIIM"/>
    <property type="match status" value="1"/>
</dbReference>
<dbReference type="HOGENOM" id="CLU_1400904_0_0_9"/>
<name>G8PDU1_PEDCP</name>
<feature type="transmembrane region" description="Helical" evidence="1">
    <location>
        <begin position="68"/>
        <end position="90"/>
    </location>
</feature>
<gene>
    <name evidence="2" type="ordered locus">PECL_1164</name>
</gene>
<feature type="transmembrane region" description="Helical" evidence="1">
    <location>
        <begin position="165"/>
        <end position="187"/>
    </location>
</feature>
<feature type="transmembrane region" description="Helical" evidence="1">
    <location>
        <begin position="102"/>
        <end position="120"/>
    </location>
</feature>
<evidence type="ECO:0000313" key="3">
    <source>
        <dbReference type="Proteomes" id="UP000005444"/>
    </source>
</evidence>
<evidence type="ECO:0000313" key="2">
    <source>
        <dbReference type="EMBL" id="AEV95426.1"/>
    </source>
</evidence>
<dbReference type="eggNOG" id="COG1300">
    <property type="taxonomic scope" value="Bacteria"/>
</dbReference>
<sequence length="192" mass="21722">MIKNSLARFNTDYRKRFFNYLIAMVIIWVITFMIVKISGHENQILSLLKNTIGKSAGNGQLALFWHNFSSSLLIIILGIIPIPLYYLFIIMNAASVGMTLSLVNNPIPMFLAGILPHGLFEIPGQLMSVAISARLVWFMINKYFRHKQTNVTLKTLITESAIDTVVYVLPLLFIASIIETYITPILINMISK</sequence>
<evidence type="ECO:0000256" key="1">
    <source>
        <dbReference type="SAM" id="Phobius"/>
    </source>
</evidence>
<keyword evidence="3" id="KW-1185">Reference proteome</keyword>
<dbReference type="Proteomes" id="UP000005444">
    <property type="component" value="Chromosome"/>
</dbReference>
<accession>G8PDU1</accession>
<feature type="transmembrane region" description="Helical" evidence="1">
    <location>
        <begin position="126"/>
        <end position="144"/>
    </location>
</feature>
<keyword evidence="1" id="KW-1133">Transmembrane helix</keyword>
<keyword evidence="1" id="KW-0812">Transmembrane</keyword>
<keyword evidence="1" id="KW-0472">Membrane</keyword>
<dbReference type="PATRIC" id="fig|701521.8.peg.1106"/>
<organism evidence="2 3">
    <name type="scientific">Pediococcus claussenii (strain ATCC BAA-344 / DSM 14800 / JCM 18046 / KCTC 3811 / LMG 21948 / P06)</name>
    <dbReference type="NCBI Taxonomy" id="701521"/>
    <lineage>
        <taxon>Bacteria</taxon>
        <taxon>Bacillati</taxon>
        <taxon>Bacillota</taxon>
        <taxon>Bacilli</taxon>
        <taxon>Lactobacillales</taxon>
        <taxon>Lactobacillaceae</taxon>
        <taxon>Pediococcus</taxon>
    </lineage>
</organism>